<accession>A0A0P0VMW6</accession>
<reference evidence="2" key="1">
    <citation type="journal article" date="2005" name="Nature">
        <title>The map-based sequence of the rice genome.</title>
        <authorList>
            <consortium name="International rice genome sequencing project (IRGSP)"/>
            <person name="Matsumoto T."/>
            <person name="Wu J."/>
            <person name="Kanamori H."/>
            <person name="Katayose Y."/>
            <person name="Fujisawa M."/>
            <person name="Namiki N."/>
            <person name="Mizuno H."/>
            <person name="Yamamoto K."/>
            <person name="Antonio B.A."/>
            <person name="Baba T."/>
            <person name="Sakata K."/>
            <person name="Nagamura Y."/>
            <person name="Aoki H."/>
            <person name="Arikawa K."/>
            <person name="Arita K."/>
            <person name="Bito T."/>
            <person name="Chiden Y."/>
            <person name="Fujitsuka N."/>
            <person name="Fukunaka R."/>
            <person name="Hamada M."/>
            <person name="Harada C."/>
            <person name="Hayashi A."/>
            <person name="Hijishita S."/>
            <person name="Honda M."/>
            <person name="Hosokawa S."/>
            <person name="Ichikawa Y."/>
            <person name="Idonuma A."/>
            <person name="Iijima M."/>
            <person name="Ikeda M."/>
            <person name="Ikeno M."/>
            <person name="Ito K."/>
            <person name="Ito S."/>
            <person name="Ito T."/>
            <person name="Ito Y."/>
            <person name="Ito Y."/>
            <person name="Iwabuchi A."/>
            <person name="Kamiya K."/>
            <person name="Karasawa W."/>
            <person name="Kurita K."/>
            <person name="Katagiri S."/>
            <person name="Kikuta A."/>
            <person name="Kobayashi H."/>
            <person name="Kobayashi N."/>
            <person name="Machita K."/>
            <person name="Maehara T."/>
            <person name="Masukawa M."/>
            <person name="Mizubayashi T."/>
            <person name="Mukai Y."/>
            <person name="Nagasaki H."/>
            <person name="Nagata Y."/>
            <person name="Naito S."/>
            <person name="Nakashima M."/>
            <person name="Nakama Y."/>
            <person name="Nakamichi Y."/>
            <person name="Nakamura M."/>
            <person name="Meguro A."/>
            <person name="Negishi M."/>
            <person name="Ohta I."/>
            <person name="Ohta T."/>
            <person name="Okamoto M."/>
            <person name="Ono N."/>
            <person name="Saji S."/>
            <person name="Sakaguchi M."/>
            <person name="Sakai K."/>
            <person name="Shibata M."/>
            <person name="Shimokawa T."/>
            <person name="Song J."/>
            <person name="Takazaki Y."/>
            <person name="Terasawa K."/>
            <person name="Tsugane M."/>
            <person name="Tsuji K."/>
            <person name="Ueda S."/>
            <person name="Waki K."/>
            <person name="Yamagata H."/>
            <person name="Yamamoto M."/>
            <person name="Yamamoto S."/>
            <person name="Yamane H."/>
            <person name="Yoshiki S."/>
            <person name="Yoshihara R."/>
            <person name="Yukawa K."/>
            <person name="Zhong H."/>
            <person name="Yano M."/>
            <person name="Yuan Q."/>
            <person name="Ouyang S."/>
            <person name="Liu J."/>
            <person name="Jones K.M."/>
            <person name="Gansberger K."/>
            <person name="Moffat K."/>
            <person name="Hill J."/>
            <person name="Bera J."/>
            <person name="Fadrosh D."/>
            <person name="Jin S."/>
            <person name="Johri S."/>
            <person name="Kim M."/>
            <person name="Overton L."/>
            <person name="Reardon M."/>
            <person name="Tsitrin T."/>
            <person name="Vuong H."/>
            <person name="Weaver B."/>
            <person name="Ciecko A."/>
            <person name="Tallon L."/>
            <person name="Jackson J."/>
            <person name="Pai G."/>
            <person name="Aken S.V."/>
            <person name="Utterback T."/>
            <person name="Reidmuller S."/>
            <person name="Feldblyum T."/>
            <person name="Hsiao J."/>
            <person name="Zismann V."/>
            <person name="Iobst S."/>
            <person name="de Vazeille A.R."/>
            <person name="Buell C.R."/>
            <person name="Ying K."/>
            <person name="Li Y."/>
            <person name="Lu T."/>
            <person name="Huang Y."/>
            <person name="Zhao Q."/>
            <person name="Feng Q."/>
            <person name="Zhang L."/>
            <person name="Zhu J."/>
            <person name="Weng Q."/>
            <person name="Mu J."/>
            <person name="Lu Y."/>
            <person name="Fan D."/>
            <person name="Liu Y."/>
            <person name="Guan J."/>
            <person name="Zhang Y."/>
            <person name="Yu S."/>
            <person name="Liu X."/>
            <person name="Zhang Y."/>
            <person name="Hong G."/>
            <person name="Han B."/>
            <person name="Choisne N."/>
            <person name="Demange N."/>
            <person name="Orjeda G."/>
            <person name="Samain S."/>
            <person name="Cattolico L."/>
            <person name="Pelletier E."/>
            <person name="Couloux A."/>
            <person name="Segurens B."/>
            <person name="Wincker P."/>
            <person name="D'Hont A."/>
            <person name="Scarpelli C."/>
            <person name="Weissenbach J."/>
            <person name="Salanoubat M."/>
            <person name="Quetier F."/>
            <person name="Yu Y."/>
            <person name="Kim H.R."/>
            <person name="Rambo T."/>
            <person name="Currie J."/>
            <person name="Collura K."/>
            <person name="Luo M."/>
            <person name="Yang T."/>
            <person name="Ammiraju J.S.S."/>
            <person name="Engler F."/>
            <person name="Soderlund C."/>
            <person name="Wing R.A."/>
            <person name="Palmer L.E."/>
            <person name="de la Bastide M."/>
            <person name="Spiegel L."/>
            <person name="Nascimento L."/>
            <person name="Zutavern T."/>
            <person name="O'Shaughnessy A."/>
            <person name="Dike S."/>
            <person name="Dedhia N."/>
            <person name="Preston R."/>
            <person name="Balija V."/>
            <person name="McCombie W.R."/>
            <person name="Chow T."/>
            <person name="Chen H."/>
            <person name="Chung M."/>
            <person name="Chen C."/>
            <person name="Shaw J."/>
            <person name="Wu H."/>
            <person name="Hsiao K."/>
            <person name="Chao Y."/>
            <person name="Chu M."/>
            <person name="Cheng C."/>
            <person name="Hour A."/>
            <person name="Lee P."/>
            <person name="Lin S."/>
            <person name="Lin Y."/>
            <person name="Liou J."/>
            <person name="Liu S."/>
            <person name="Hsing Y."/>
            <person name="Raghuvanshi S."/>
            <person name="Mohanty A."/>
            <person name="Bharti A.K."/>
            <person name="Gaur A."/>
            <person name="Gupta V."/>
            <person name="Kumar D."/>
            <person name="Ravi V."/>
            <person name="Vij S."/>
            <person name="Kapur A."/>
            <person name="Khurana P."/>
            <person name="Khurana P."/>
            <person name="Khurana J.P."/>
            <person name="Tyagi A.K."/>
            <person name="Gaikwad K."/>
            <person name="Singh A."/>
            <person name="Dalal V."/>
            <person name="Srivastava S."/>
            <person name="Dixit A."/>
            <person name="Pal A.K."/>
            <person name="Ghazi I.A."/>
            <person name="Yadav M."/>
            <person name="Pandit A."/>
            <person name="Bhargava A."/>
            <person name="Sureshbabu K."/>
            <person name="Batra K."/>
            <person name="Sharma T.R."/>
            <person name="Mohapatra T."/>
            <person name="Singh N.K."/>
            <person name="Messing J."/>
            <person name="Nelson A.B."/>
            <person name="Fuks G."/>
            <person name="Kavchok S."/>
            <person name="Keizer G."/>
            <person name="Linton E."/>
            <person name="Llaca V."/>
            <person name="Song R."/>
            <person name="Tanyolac B."/>
            <person name="Young S."/>
            <person name="Ho-Il K."/>
            <person name="Hahn J.H."/>
            <person name="Sangsakoo G."/>
            <person name="Vanavichit A."/>
            <person name="de Mattos Luiz.A.T."/>
            <person name="Zimmer P.D."/>
            <person name="Malone G."/>
            <person name="Dellagostin O."/>
            <person name="de Oliveira A.C."/>
            <person name="Bevan M."/>
            <person name="Bancroft I."/>
            <person name="Minx P."/>
            <person name="Cordum H."/>
            <person name="Wilson R."/>
            <person name="Cheng Z."/>
            <person name="Jin W."/>
            <person name="Jiang J."/>
            <person name="Leong S.A."/>
            <person name="Iwama H."/>
            <person name="Gojobori T."/>
            <person name="Itoh T."/>
            <person name="Niimura Y."/>
            <person name="Fujii Y."/>
            <person name="Habara T."/>
            <person name="Sakai H."/>
            <person name="Sato Y."/>
            <person name="Wilson G."/>
            <person name="Kumar K."/>
            <person name="McCouch S."/>
            <person name="Juretic N."/>
            <person name="Hoen D."/>
            <person name="Wright S."/>
            <person name="Bruskiewich R."/>
            <person name="Bureau T."/>
            <person name="Miyao A."/>
            <person name="Hirochika H."/>
            <person name="Nishikawa T."/>
            <person name="Kadowaki K."/>
            <person name="Sugiura M."/>
            <person name="Burr B."/>
            <person name="Sasaki T."/>
        </authorList>
    </citation>
    <scope>NUCLEOTIDE SEQUENCE [LARGE SCALE GENOMIC DNA]</scope>
    <source>
        <strain evidence="2">cv. Nipponbare</strain>
    </source>
</reference>
<evidence type="ECO:0000313" key="2">
    <source>
        <dbReference type="Proteomes" id="UP000059680"/>
    </source>
</evidence>
<dbReference type="Proteomes" id="UP000059680">
    <property type="component" value="Chromosome 2"/>
</dbReference>
<dbReference type="InParanoid" id="A0A0P0VMW6"/>
<evidence type="ECO:0000313" key="1">
    <source>
        <dbReference type="EMBL" id="BAS80166.1"/>
    </source>
</evidence>
<organism evidence="1 2">
    <name type="scientific">Oryza sativa subsp. japonica</name>
    <name type="common">Rice</name>
    <dbReference type="NCBI Taxonomy" id="39947"/>
    <lineage>
        <taxon>Eukaryota</taxon>
        <taxon>Viridiplantae</taxon>
        <taxon>Streptophyta</taxon>
        <taxon>Embryophyta</taxon>
        <taxon>Tracheophyta</taxon>
        <taxon>Spermatophyta</taxon>
        <taxon>Magnoliopsida</taxon>
        <taxon>Liliopsida</taxon>
        <taxon>Poales</taxon>
        <taxon>Poaceae</taxon>
        <taxon>BOP clade</taxon>
        <taxon>Oryzoideae</taxon>
        <taxon>Oryzeae</taxon>
        <taxon>Oryzinae</taxon>
        <taxon>Oryza</taxon>
        <taxon>Oryza sativa</taxon>
    </lineage>
</organism>
<reference evidence="1 2" key="3">
    <citation type="journal article" date="2013" name="Rice">
        <title>Improvement of the Oryza sativa Nipponbare reference genome using next generation sequence and optical map data.</title>
        <authorList>
            <person name="Kawahara Y."/>
            <person name="de la Bastide M."/>
            <person name="Hamilton J.P."/>
            <person name="Kanamori H."/>
            <person name="McCombie W.R."/>
            <person name="Ouyang S."/>
            <person name="Schwartz D.C."/>
            <person name="Tanaka T."/>
            <person name="Wu J."/>
            <person name="Zhou S."/>
            <person name="Childs K.L."/>
            <person name="Davidson R.M."/>
            <person name="Lin H."/>
            <person name="Quesada-Ocampo L."/>
            <person name="Vaillancourt B."/>
            <person name="Sakai H."/>
            <person name="Lee S.S."/>
            <person name="Kim J."/>
            <person name="Numa H."/>
            <person name="Itoh T."/>
            <person name="Buell C.R."/>
            <person name="Matsumoto T."/>
        </authorList>
    </citation>
    <scope>NUCLEOTIDE SEQUENCE [LARGE SCALE GENOMIC DNA]</scope>
    <source>
        <strain evidence="2">cv. Nipponbare</strain>
    </source>
</reference>
<gene>
    <name evidence="1" type="ordered locus">Os02g0664150</name>
    <name evidence="1" type="ORF">OSNPB_020664150</name>
</gene>
<name>A0A0P0VMW6_ORYSJ</name>
<dbReference type="PaxDb" id="39947-A0A0P0VMW6"/>
<dbReference type="Gramene" id="Os02t0664150-01">
    <property type="protein sequence ID" value="Os02t0664150-01"/>
    <property type="gene ID" value="Os02g0664150"/>
</dbReference>
<sequence length="93" mass="10903">METVTCPPEQYYSRINMQHNNRQMPLHSNFLEPCQTCNSINHYQFSEETKKKERELIMKGYIKQISTFTSDEKLVKGLFSKIKSLADTSSTCF</sequence>
<dbReference type="EMBL" id="AP014958">
    <property type="protein sequence ID" value="BAS80166.1"/>
    <property type="molecule type" value="Genomic_DNA"/>
</dbReference>
<proteinExistence type="predicted"/>
<protein>
    <submittedName>
        <fullName evidence="1">Os02g0664150 protein</fullName>
    </submittedName>
</protein>
<dbReference type="AlphaFoldDB" id="A0A0P0VMW6"/>
<dbReference type="SMR" id="A0A0P0VMW6"/>
<reference evidence="1 2" key="2">
    <citation type="journal article" date="2013" name="Plant Cell Physiol.">
        <title>Rice Annotation Project Database (RAP-DB): an integrative and interactive database for rice genomics.</title>
        <authorList>
            <person name="Sakai H."/>
            <person name="Lee S.S."/>
            <person name="Tanaka T."/>
            <person name="Numa H."/>
            <person name="Kim J."/>
            <person name="Kawahara Y."/>
            <person name="Wakimoto H."/>
            <person name="Yang C.C."/>
            <person name="Iwamoto M."/>
            <person name="Abe T."/>
            <person name="Yamada Y."/>
            <person name="Muto A."/>
            <person name="Inokuchi H."/>
            <person name="Ikemura T."/>
            <person name="Matsumoto T."/>
            <person name="Sasaki T."/>
            <person name="Itoh T."/>
        </authorList>
    </citation>
    <scope>NUCLEOTIDE SEQUENCE [LARGE SCALE GENOMIC DNA]</scope>
    <source>
        <strain evidence="2">cv. Nipponbare</strain>
    </source>
</reference>
<keyword evidence="2" id="KW-1185">Reference proteome</keyword>